<organism evidence="8 9">
    <name type="scientific">Phoenix dactylifera</name>
    <name type="common">Date palm</name>
    <dbReference type="NCBI Taxonomy" id="42345"/>
    <lineage>
        <taxon>Eukaryota</taxon>
        <taxon>Viridiplantae</taxon>
        <taxon>Streptophyta</taxon>
        <taxon>Embryophyta</taxon>
        <taxon>Tracheophyta</taxon>
        <taxon>Spermatophyta</taxon>
        <taxon>Magnoliopsida</taxon>
        <taxon>Liliopsida</taxon>
        <taxon>Arecaceae</taxon>
        <taxon>Coryphoideae</taxon>
        <taxon>Phoeniceae</taxon>
        <taxon>Phoenix</taxon>
    </lineage>
</organism>
<evidence type="ECO:0000256" key="4">
    <source>
        <dbReference type="ARBA" id="ARBA00022729"/>
    </source>
</evidence>
<feature type="domain" description="FAD-binding PCMH-type" evidence="7">
    <location>
        <begin position="144"/>
        <end position="320"/>
    </location>
</feature>
<evidence type="ECO:0000313" key="8">
    <source>
        <dbReference type="Proteomes" id="UP000228380"/>
    </source>
</evidence>
<keyword evidence="3" id="KW-0285">Flavoprotein</keyword>
<reference evidence="8" key="1">
    <citation type="journal article" date="2019" name="Nat. Commun.">
        <title>Genome-wide association mapping of date palm fruit traits.</title>
        <authorList>
            <person name="Hazzouri K.M."/>
            <person name="Gros-Balthazard M."/>
            <person name="Flowers J.M."/>
            <person name="Copetti D."/>
            <person name="Lemansour A."/>
            <person name="Lebrun M."/>
            <person name="Masmoudi K."/>
            <person name="Ferrand S."/>
            <person name="Dhar M.I."/>
            <person name="Fresquez Z.A."/>
            <person name="Rosas U."/>
            <person name="Zhang J."/>
            <person name="Talag J."/>
            <person name="Lee S."/>
            <person name="Kudrna D."/>
            <person name="Powell R.F."/>
            <person name="Leitch I.J."/>
            <person name="Krueger R.R."/>
            <person name="Wing R.A."/>
            <person name="Amiri K.M.A."/>
            <person name="Purugganan M.D."/>
        </authorList>
    </citation>
    <scope>NUCLEOTIDE SEQUENCE [LARGE SCALE GENOMIC DNA]</scope>
    <source>
        <strain evidence="8">cv. Khalas</strain>
    </source>
</reference>
<evidence type="ECO:0000256" key="5">
    <source>
        <dbReference type="ARBA" id="ARBA00022827"/>
    </source>
</evidence>
<evidence type="ECO:0000256" key="1">
    <source>
        <dbReference type="ARBA" id="ARBA00001974"/>
    </source>
</evidence>
<gene>
    <name evidence="9" type="primary">LOC103706443</name>
</gene>
<dbReference type="InterPro" id="IPR016169">
    <property type="entry name" value="FAD-bd_PCMH_sub2"/>
</dbReference>
<evidence type="ECO:0000256" key="3">
    <source>
        <dbReference type="ARBA" id="ARBA00022630"/>
    </source>
</evidence>
<dbReference type="InterPro" id="IPR036318">
    <property type="entry name" value="FAD-bd_PCMH-like_sf"/>
</dbReference>
<dbReference type="AlphaFoldDB" id="A0A8B7BZX0"/>
<dbReference type="Gene3D" id="3.30.43.10">
    <property type="entry name" value="Uridine Diphospho-n-acetylenolpyruvylglucosamine Reductase, domain 2"/>
    <property type="match status" value="1"/>
</dbReference>
<comment type="cofactor">
    <cofactor evidence="1">
        <name>FAD</name>
        <dbReference type="ChEBI" id="CHEBI:57692"/>
    </cofactor>
</comment>
<evidence type="ECO:0000256" key="6">
    <source>
        <dbReference type="ARBA" id="ARBA00023180"/>
    </source>
</evidence>
<dbReference type="SUPFAM" id="SSF56176">
    <property type="entry name" value="FAD-binding/transporter-associated domain-like"/>
    <property type="match status" value="1"/>
</dbReference>
<dbReference type="InterPro" id="IPR016167">
    <property type="entry name" value="FAD-bd_PCMH_sub1"/>
</dbReference>
<dbReference type="Gene3D" id="3.40.462.20">
    <property type="match status" value="1"/>
</dbReference>
<name>A0A8B7BZX0_PHODC</name>
<keyword evidence="5" id="KW-0274">FAD</keyword>
<comment type="similarity">
    <text evidence="2">Belongs to the oxygen-dependent FAD-linked oxidoreductase family.</text>
</comment>
<dbReference type="Gene3D" id="3.30.465.10">
    <property type="match status" value="1"/>
</dbReference>
<protein>
    <submittedName>
        <fullName evidence="9">Reticuline oxidase-like</fullName>
    </submittedName>
</protein>
<evidence type="ECO:0000313" key="9">
    <source>
        <dbReference type="RefSeq" id="XP_008788761.3"/>
    </source>
</evidence>
<dbReference type="Pfam" id="PF01565">
    <property type="entry name" value="FAD_binding_4"/>
    <property type="match status" value="1"/>
</dbReference>
<dbReference type="InterPro" id="IPR006094">
    <property type="entry name" value="Oxid_FAD_bind_N"/>
</dbReference>
<dbReference type="PANTHER" id="PTHR32448">
    <property type="entry name" value="OS08G0158400 PROTEIN"/>
    <property type="match status" value="1"/>
</dbReference>
<proteinExistence type="inferred from homology"/>
<dbReference type="OrthoDB" id="407275at2759"/>
<keyword evidence="4" id="KW-0732">Signal</keyword>
<evidence type="ECO:0000259" key="7">
    <source>
        <dbReference type="PROSITE" id="PS51387"/>
    </source>
</evidence>
<keyword evidence="6" id="KW-0325">Glycoprotein</keyword>
<reference evidence="9" key="2">
    <citation type="submission" date="2025-08" db="UniProtKB">
        <authorList>
            <consortium name="RefSeq"/>
        </authorList>
    </citation>
    <scope>IDENTIFICATION</scope>
    <source>
        <tissue evidence="9">Young leaves</tissue>
    </source>
</reference>
<dbReference type="GeneID" id="103706443"/>
<accession>A0A8B7BZX0</accession>
<dbReference type="PROSITE" id="PS51387">
    <property type="entry name" value="FAD_PCMH"/>
    <property type="match status" value="1"/>
</dbReference>
<dbReference type="GO" id="GO:0071949">
    <property type="term" value="F:FAD binding"/>
    <property type="evidence" value="ECO:0007669"/>
    <property type="project" value="InterPro"/>
</dbReference>
<dbReference type="RefSeq" id="XP_008788761.3">
    <property type="nucleotide sequence ID" value="XM_008790539.4"/>
</dbReference>
<evidence type="ECO:0000256" key="2">
    <source>
        <dbReference type="ARBA" id="ARBA00005466"/>
    </source>
</evidence>
<dbReference type="Pfam" id="PF08031">
    <property type="entry name" value="BBE"/>
    <property type="match status" value="1"/>
</dbReference>
<dbReference type="InterPro" id="IPR016166">
    <property type="entry name" value="FAD-bd_PCMH"/>
</dbReference>
<sequence length="641" mass="70718">MHNLDYRDPGSSITNGGKYNTRECKLLAGHLFCPKFEQYCSRSDHPRYINPETPPPPTPDPIPKYPHSAMGTIPLPIFLLFLSLPAMSEERNPPASPGKLATCLSSAQLTNYTIPSVDPTDAAMSSYYRVLNFSIQNLRFARPSLPKPAAVVLPDDTLQLRSTVICCRRANLGIRIRSGGHSYEGLSYTAGHDTPFVIIDLMNMNRVWVDPENRTAWVESGATLGETYHAIAKASDSIAFSAGSCPTVGSGGHIAGGGFGLLSRKYGLAADNVLDAILVDPSGRVLDRKSMGDDVFWAIRGGGGGTWGAVYAWKIRLLPVRKRVTAFIINRPGSTQAVAELLHKWQRVSPSLPDEFYLSCFVGAGLPELDRIGMSATFKGFYLGPKPEAVAILNRRFAELNLSDSELHEMSWIESVVFFSGLPKGSSVSDLKKRILHTKTFFKAKSDYVREPISKRDLVRALDLLSDEPKACLILDPYGGAMATKGSEDLPFPHRRGNLYAIQYLVEWTADDDGRRDEYMEWIRGFYGFMGEFVSKGPRAAYVNYLDLDLGNTGWTDGSKGYSDPVAEARVWGERYFLGNFDRLVRAKTAVDPDNVFRNEQSIPPLGLGSVLDREGKGTWDDDHGVCRMVGWTSSCKGITL</sequence>
<dbReference type="Proteomes" id="UP000228380">
    <property type="component" value="Chromosome 17"/>
</dbReference>
<dbReference type="GO" id="GO:0016491">
    <property type="term" value="F:oxidoreductase activity"/>
    <property type="evidence" value="ECO:0007669"/>
    <property type="project" value="InterPro"/>
</dbReference>
<dbReference type="KEGG" id="pda:103706443"/>
<keyword evidence="8" id="KW-1185">Reference proteome</keyword>
<dbReference type="InterPro" id="IPR012951">
    <property type="entry name" value="BBE"/>
</dbReference>